<evidence type="ECO:0000256" key="2">
    <source>
        <dbReference type="ARBA" id="ARBA00009677"/>
    </source>
</evidence>
<comment type="caution">
    <text evidence="7">The sequence shown here is derived from an EMBL/GenBank/DDBJ whole genome shotgun (WGS) entry which is preliminary data.</text>
</comment>
<feature type="region of interest" description="Disordered" evidence="4">
    <location>
        <begin position="39"/>
        <end position="67"/>
    </location>
</feature>
<dbReference type="Pfam" id="PF00460">
    <property type="entry name" value="Flg_bb_rod"/>
    <property type="match status" value="1"/>
</dbReference>
<dbReference type="InterPro" id="IPR010930">
    <property type="entry name" value="Flg_bb/hook_C_dom"/>
</dbReference>
<feature type="domain" description="Flagellar basal-body/hook protein C-terminal" evidence="6">
    <location>
        <begin position="83"/>
        <end position="126"/>
    </location>
</feature>
<dbReference type="PANTHER" id="PTHR30435:SF19">
    <property type="entry name" value="FLAGELLAR BASAL-BODY ROD PROTEIN FLGG"/>
    <property type="match status" value="1"/>
</dbReference>
<dbReference type="GO" id="GO:0009425">
    <property type="term" value="C:bacterial-type flagellum basal body"/>
    <property type="evidence" value="ECO:0007669"/>
    <property type="project" value="UniProtKB-SubCell"/>
</dbReference>
<evidence type="ECO:0000259" key="5">
    <source>
        <dbReference type="Pfam" id="PF00460"/>
    </source>
</evidence>
<keyword evidence="7" id="KW-0969">Cilium</keyword>
<gene>
    <name evidence="7" type="ORF">HNR37_000153</name>
</gene>
<dbReference type="GO" id="GO:0071978">
    <property type="term" value="P:bacterial-type flagellum-dependent swarming motility"/>
    <property type="evidence" value="ECO:0007669"/>
    <property type="project" value="TreeGrafter"/>
</dbReference>
<evidence type="ECO:0000256" key="1">
    <source>
        <dbReference type="ARBA" id="ARBA00004117"/>
    </source>
</evidence>
<dbReference type="EMBL" id="JACHID010000001">
    <property type="protein sequence ID" value="MBB5020850.1"/>
    <property type="molecule type" value="Genomic_DNA"/>
</dbReference>
<name>A0A7W8DFZ5_9BACT</name>
<feature type="compositionally biased region" description="Low complexity" evidence="4">
    <location>
        <begin position="45"/>
        <end position="61"/>
    </location>
</feature>
<comment type="similarity">
    <text evidence="2">Belongs to the flagella basal body rod proteins family.</text>
</comment>
<proteinExistence type="inferred from homology"/>
<keyword evidence="7" id="KW-0282">Flagellum</keyword>
<protein>
    <submittedName>
        <fullName evidence="7">Flagellar basal-body rod protein FlgC</fullName>
    </submittedName>
</protein>
<evidence type="ECO:0000313" key="7">
    <source>
        <dbReference type="EMBL" id="MBB5020850.1"/>
    </source>
</evidence>
<accession>A0A7W8DFZ5</accession>
<dbReference type="Pfam" id="PF06429">
    <property type="entry name" value="Flg_bbr_C"/>
    <property type="match status" value="1"/>
</dbReference>
<evidence type="ECO:0000259" key="6">
    <source>
        <dbReference type="Pfam" id="PF06429"/>
    </source>
</evidence>
<dbReference type="Proteomes" id="UP000528322">
    <property type="component" value="Unassembled WGS sequence"/>
</dbReference>
<evidence type="ECO:0000256" key="4">
    <source>
        <dbReference type="SAM" id="MobiDB-lite"/>
    </source>
</evidence>
<comment type="subcellular location">
    <subcellularLocation>
        <location evidence="1">Bacterial flagellum basal body</location>
    </subcellularLocation>
</comment>
<keyword evidence="3" id="KW-0975">Bacterial flagellum</keyword>
<dbReference type="InterPro" id="IPR001444">
    <property type="entry name" value="Flag_bb_rod_N"/>
</dbReference>
<dbReference type="RefSeq" id="WP_183728945.1">
    <property type="nucleotide sequence ID" value="NZ_JACHID010000001.1"/>
</dbReference>
<reference evidence="7 8" key="1">
    <citation type="submission" date="2020-08" db="EMBL/GenBank/DDBJ databases">
        <title>Genomic Encyclopedia of Type Strains, Phase IV (KMG-IV): sequencing the most valuable type-strain genomes for metagenomic binning, comparative biology and taxonomic classification.</title>
        <authorList>
            <person name="Goeker M."/>
        </authorList>
    </citation>
    <scope>NUCLEOTIDE SEQUENCE [LARGE SCALE GENOMIC DNA]</scope>
    <source>
        <strain evidence="7 8">DSM 22071</strain>
    </source>
</reference>
<evidence type="ECO:0000313" key="8">
    <source>
        <dbReference type="Proteomes" id="UP000528322"/>
    </source>
</evidence>
<dbReference type="PANTHER" id="PTHR30435">
    <property type="entry name" value="FLAGELLAR PROTEIN"/>
    <property type="match status" value="1"/>
</dbReference>
<dbReference type="AlphaFoldDB" id="A0A7W8DFZ5"/>
<sequence>MIDAFYNAASALSAYGQRQSASAHNVANVNTNEFKSQRVDLAEKPTGGVTPTGVTTDTSPGAIRPSEFPEDKVVFSNDAMALAGHVESSNTDLAREMVNSTVNSYSFSANTGVVRTQDDMVGTILDIVS</sequence>
<organism evidence="7 8">
    <name type="scientific">Desulfurispira natronophila</name>
    <dbReference type="NCBI Taxonomy" id="682562"/>
    <lineage>
        <taxon>Bacteria</taxon>
        <taxon>Pseudomonadati</taxon>
        <taxon>Chrysiogenota</taxon>
        <taxon>Chrysiogenia</taxon>
        <taxon>Chrysiogenales</taxon>
        <taxon>Chrysiogenaceae</taxon>
        <taxon>Desulfurispira</taxon>
    </lineage>
</organism>
<feature type="domain" description="Flagellar basal body rod protein N-terminal" evidence="5">
    <location>
        <begin position="5"/>
        <end position="35"/>
    </location>
</feature>
<keyword evidence="7" id="KW-0966">Cell projection</keyword>
<evidence type="ECO:0000256" key="3">
    <source>
        <dbReference type="ARBA" id="ARBA00023143"/>
    </source>
</evidence>
<keyword evidence="8" id="KW-1185">Reference proteome</keyword>